<protein>
    <submittedName>
        <fullName evidence="1">Uncharacterized protein</fullName>
    </submittedName>
</protein>
<name>A0A0G2A9X2_9BACT</name>
<gene>
    <name evidence="1" type="ORF">UY86_C0003G0024</name>
</gene>
<dbReference type="STRING" id="1618607.UY86_C0003G0024"/>
<proteinExistence type="predicted"/>
<sequence length="183" mass="20317">MISVLVGKRAKKADELKWEEMTSEEVLTLASTPALFGGARTFVLSGVFYGERGEEFLGLAKALGESPHAFVFEEEKLFKSERDALARAGAKIEEAKPEKKEYKFDPFNLSAALAARDKKGLWLGLYQALRAGEKPEAVAGLLAWKARSIGDKKLSRELTFLYHDSHRGAGDLELLLERFALKL</sequence>
<reference evidence="1 2" key="1">
    <citation type="journal article" date="2015" name="Nature">
        <title>rRNA introns, odd ribosomes, and small enigmatic genomes across a large radiation of phyla.</title>
        <authorList>
            <person name="Brown C.T."/>
            <person name="Hug L.A."/>
            <person name="Thomas B.C."/>
            <person name="Sharon I."/>
            <person name="Castelle C.J."/>
            <person name="Singh A."/>
            <person name="Wilkins M.J."/>
            <person name="Williams K.H."/>
            <person name="Banfield J.F."/>
        </authorList>
    </citation>
    <scope>NUCLEOTIDE SEQUENCE [LARGE SCALE GENOMIC DNA]</scope>
</reference>
<dbReference type="AlphaFoldDB" id="A0A0G2A9X2"/>
<dbReference type="EMBL" id="LCRR01000003">
    <property type="protein sequence ID" value="KKW37802.1"/>
    <property type="molecule type" value="Genomic_DNA"/>
</dbReference>
<evidence type="ECO:0000313" key="1">
    <source>
        <dbReference type="EMBL" id="KKW37802.1"/>
    </source>
</evidence>
<comment type="caution">
    <text evidence="1">The sequence shown here is derived from an EMBL/GenBank/DDBJ whole genome shotgun (WGS) entry which is preliminary data.</text>
</comment>
<evidence type="ECO:0000313" key="2">
    <source>
        <dbReference type="Proteomes" id="UP000033852"/>
    </source>
</evidence>
<dbReference type="Proteomes" id="UP000033852">
    <property type="component" value="Unassembled WGS sequence"/>
</dbReference>
<accession>A0A0G2A9X2</accession>
<organism evidence="1 2">
    <name type="scientific">Candidatus Adlerbacteria bacterium GW2011_GWB1_54_7</name>
    <dbReference type="NCBI Taxonomy" id="1618607"/>
    <lineage>
        <taxon>Bacteria</taxon>
        <taxon>Candidatus Adleribacteriota</taxon>
    </lineage>
</organism>